<feature type="compositionally biased region" description="Gly residues" evidence="1">
    <location>
        <begin position="53"/>
        <end position="63"/>
    </location>
</feature>
<name>A0A2R6ALH0_9ARCH</name>
<feature type="region of interest" description="Disordered" evidence="1">
    <location>
        <begin position="49"/>
        <end position="72"/>
    </location>
</feature>
<dbReference type="Proteomes" id="UP000240322">
    <property type="component" value="Unassembled WGS sequence"/>
</dbReference>
<proteinExistence type="predicted"/>
<evidence type="ECO:0000313" key="3">
    <source>
        <dbReference type="Proteomes" id="UP000240322"/>
    </source>
</evidence>
<gene>
    <name evidence="2" type="ORF">B9Q03_10990</name>
</gene>
<comment type="caution">
    <text evidence="2">The sequence shown here is derived from an EMBL/GenBank/DDBJ whole genome shotgun (WGS) entry which is preliminary data.</text>
</comment>
<organism evidence="2 3">
    <name type="scientific">Candidatus Marsarchaeota G2 archaeon OSP_D</name>
    <dbReference type="NCBI Taxonomy" id="1978157"/>
    <lineage>
        <taxon>Archaea</taxon>
        <taxon>Candidatus Marsarchaeota</taxon>
        <taxon>Candidatus Marsarchaeota group 2</taxon>
    </lineage>
</organism>
<evidence type="ECO:0000256" key="1">
    <source>
        <dbReference type="SAM" id="MobiDB-lite"/>
    </source>
</evidence>
<sequence>MAEDAGSFRVVRPRALSLDALRAWQVYALSKRTLIAQLNGGAAEYRYREGRPQRGGGGVGGDAGRLAEPFED</sequence>
<protein>
    <submittedName>
        <fullName evidence="2">Uncharacterized protein</fullName>
    </submittedName>
</protein>
<dbReference type="EMBL" id="NEXE01000178">
    <property type="protein sequence ID" value="PSN87195.1"/>
    <property type="molecule type" value="Genomic_DNA"/>
</dbReference>
<dbReference type="AlphaFoldDB" id="A0A2R6ALH0"/>
<evidence type="ECO:0000313" key="2">
    <source>
        <dbReference type="EMBL" id="PSN87195.1"/>
    </source>
</evidence>
<accession>A0A2R6ALH0</accession>
<reference evidence="2 3" key="1">
    <citation type="submission" date="2017-04" db="EMBL/GenBank/DDBJ databases">
        <title>Novel microbial lineages endemic to geothermal iron-oxide mats fill important gaps in the evolutionary history of Archaea.</title>
        <authorList>
            <person name="Jay Z.J."/>
            <person name="Beam J.P."/>
            <person name="Dlakic M."/>
            <person name="Rusch D.B."/>
            <person name="Kozubal M.A."/>
            <person name="Inskeep W.P."/>
        </authorList>
    </citation>
    <scope>NUCLEOTIDE SEQUENCE [LARGE SCALE GENOMIC DNA]</scope>
    <source>
        <strain evidence="2">OSP_D</strain>
    </source>
</reference>